<gene>
    <name evidence="2" type="ORF">MKY91_06345</name>
</gene>
<keyword evidence="1" id="KW-0175">Coiled coil</keyword>
<accession>A0ABU9VGN1</accession>
<feature type="coiled-coil region" evidence="1">
    <location>
        <begin position="2"/>
        <end position="40"/>
    </location>
</feature>
<organism evidence="2 3">
    <name type="scientific">Alkalicoccobacillus gibsonii</name>
    <dbReference type="NCBI Taxonomy" id="79881"/>
    <lineage>
        <taxon>Bacteria</taxon>
        <taxon>Bacillati</taxon>
        <taxon>Bacillota</taxon>
        <taxon>Bacilli</taxon>
        <taxon>Bacillales</taxon>
        <taxon>Bacillaceae</taxon>
        <taxon>Alkalicoccobacillus</taxon>
    </lineage>
</organism>
<name>A0ABU9VGN1_9BACI</name>
<sequence length="48" mass="5730">MTISEKKRIEVIERQIEQMKSELTELKKKSNNEFEALETDELLVEAYN</sequence>
<evidence type="ECO:0000313" key="3">
    <source>
        <dbReference type="Proteomes" id="UP001418796"/>
    </source>
</evidence>
<proteinExistence type="predicted"/>
<dbReference type="EMBL" id="JBCITK010000001">
    <property type="protein sequence ID" value="MEN0642780.1"/>
    <property type="molecule type" value="Genomic_DNA"/>
</dbReference>
<protein>
    <submittedName>
        <fullName evidence="2">Uncharacterized protein</fullName>
    </submittedName>
</protein>
<evidence type="ECO:0000256" key="1">
    <source>
        <dbReference type="SAM" id="Coils"/>
    </source>
</evidence>
<dbReference type="RefSeq" id="WP_203090354.1">
    <property type="nucleotide sequence ID" value="NZ_JAEUZA010000005.1"/>
</dbReference>
<evidence type="ECO:0000313" key="2">
    <source>
        <dbReference type="EMBL" id="MEN0642780.1"/>
    </source>
</evidence>
<keyword evidence="3" id="KW-1185">Reference proteome</keyword>
<dbReference type="Proteomes" id="UP001418796">
    <property type="component" value="Unassembled WGS sequence"/>
</dbReference>
<comment type="caution">
    <text evidence="2">The sequence shown here is derived from an EMBL/GenBank/DDBJ whole genome shotgun (WGS) entry which is preliminary data.</text>
</comment>
<reference evidence="2 3" key="1">
    <citation type="submission" date="2024-03" db="EMBL/GenBank/DDBJ databases">
        <title>Bacilli Hybrid Assemblies.</title>
        <authorList>
            <person name="Kovac J."/>
        </authorList>
    </citation>
    <scope>NUCLEOTIDE SEQUENCE [LARGE SCALE GENOMIC DNA]</scope>
    <source>
        <strain evidence="2 3">FSL R7-0666</strain>
    </source>
</reference>